<evidence type="ECO:0000313" key="3">
    <source>
        <dbReference type="Proteomes" id="UP000235392"/>
    </source>
</evidence>
<evidence type="ECO:0000256" key="1">
    <source>
        <dbReference type="SAM" id="SignalP"/>
    </source>
</evidence>
<name>A0A2N5V7K2_9BASI</name>
<reference evidence="2 3" key="1">
    <citation type="submission" date="2017-11" db="EMBL/GenBank/DDBJ databases">
        <title>De novo assembly and phasing of dikaryotic genomes from two isolates of Puccinia coronata f. sp. avenae, the causal agent of oat crown rust.</title>
        <authorList>
            <person name="Miller M.E."/>
            <person name="Zhang Y."/>
            <person name="Omidvar V."/>
            <person name="Sperschneider J."/>
            <person name="Schwessinger B."/>
            <person name="Raley C."/>
            <person name="Palmer J.M."/>
            <person name="Garnica D."/>
            <person name="Upadhyaya N."/>
            <person name="Rathjen J."/>
            <person name="Taylor J.M."/>
            <person name="Park R.F."/>
            <person name="Dodds P.N."/>
            <person name="Hirsch C.D."/>
            <person name="Kianian S.F."/>
            <person name="Figueroa M."/>
        </authorList>
    </citation>
    <scope>NUCLEOTIDE SEQUENCE [LARGE SCALE GENOMIC DNA]</scope>
    <source>
        <strain evidence="2">12SD80</strain>
    </source>
</reference>
<comment type="caution">
    <text evidence="2">The sequence shown here is derived from an EMBL/GenBank/DDBJ whole genome shotgun (WGS) entry which is preliminary data.</text>
</comment>
<sequence>MMISYALKSVLFWSTFVGASALSTRKIDIEQSTDGVLAKRFGGLSPRAYRSSSASVSAEVMVQGWASLATAANQCQSVFQQHASVEVAVKAAVEFSTQVENVNNLYGRCACDSSSSGQFADQYRETITKFLVEFQLILQSGERQYAQEWNNQFAPVFQRCSPAFVNIKTITASLRIDLSAVLAQAHVDANLFAKVGLNLSVLLGLNLHIGIGGLISL</sequence>
<protein>
    <recommendedName>
        <fullName evidence="4">Pectinesterase inhibitor domain-containing protein</fullName>
    </recommendedName>
</protein>
<proteinExistence type="predicted"/>
<dbReference type="Proteomes" id="UP000235392">
    <property type="component" value="Unassembled WGS sequence"/>
</dbReference>
<evidence type="ECO:0008006" key="4">
    <source>
        <dbReference type="Google" id="ProtNLM"/>
    </source>
</evidence>
<dbReference type="EMBL" id="PGCI01000043">
    <property type="protein sequence ID" value="PLW45985.1"/>
    <property type="molecule type" value="Genomic_DNA"/>
</dbReference>
<gene>
    <name evidence="2" type="ORF">PCASD_03489</name>
</gene>
<feature type="signal peptide" evidence="1">
    <location>
        <begin position="1"/>
        <end position="21"/>
    </location>
</feature>
<organism evidence="2 3">
    <name type="scientific">Puccinia coronata f. sp. avenae</name>
    <dbReference type="NCBI Taxonomy" id="200324"/>
    <lineage>
        <taxon>Eukaryota</taxon>
        <taxon>Fungi</taxon>
        <taxon>Dikarya</taxon>
        <taxon>Basidiomycota</taxon>
        <taxon>Pucciniomycotina</taxon>
        <taxon>Pucciniomycetes</taxon>
        <taxon>Pucciniales</taxon>
        <taxon>Pucciniaceae</taxon>
        <taxon>Puccinia</taxon>
    </lineage>
</organism>
<dbReference type="AlphaFoldDB" id="A0A2N5V7K2"/>
<feature type="chain" id="PRO_5014743162" description="Pectinesterase inhibitor domain-containing protein" evidence="1">
    <location>
        <begin position="22"/>
        <end position="217"/>
    </location>
</feature>
<keyword evidence="1" id="KW-0732">Signal</keyword>
<evidence type="ECO:0000313" key="2">
    <source>
        <dbReference type="EMBL" id="PLW45985.1"/>
    </source>
</evidence>
<accession>A0A2N5V7K2</accession>